<dbReference type="Proteomes" id="UP000790377">
    <property type="component" value="Unassembled WGS sequence"/>
</dbReference>
<protein>
    <submittedName>
        <fullName evidence="1">Uncharacterized protein</fullName>
    </submittedName>
</protein>
<proteinExistence type="predicted"/>
<evidence type="ECO:0000313" key="1">
    <source>
        <dbReference type="EMBL" id="KAH7904919.1"/>
    </source>
</evidence>
<accession>A0ACB7ZVL3</accession>
<gene>
    <name evidence="1" type="ORF">BJ138DRAFT_1106409</name>
</gene>
<evidence type="ECO:0000313" key="2">
    <source>
        <dbReference type="Proteomes" id="UP000790377"/>
    </source>
</evidence>
<dbReference type="EMBL" id="MU268323">
    <property type="protein sequence ID" value="KAH7904919.1"/>
    <property type="molecule type" value="Genomic_DNA"/>
</dbReference>
<sequence>MEKIKNNCAVILHSVWPREEFDEVTVIETPTITSVGIPASPNNYNQLRQNSLVETNNTWARDYPAILMLLFARLFIVMKDEWVCLLIGNSLYLAGFAQYGVYLTPKPLNDHNTYCKFPGRELTRTRSLRGFVHKTTGEKKRA</sequence>
<comment type="caution">
    <text evidence="1">The sequence shown here is derived from an EMBL/GenBank/DDBJ whole genome shotgun (WGS) entry which is preliminary data.</text>
</comment>
<name>A0ACB7ZVL3_9AGAM</name>
<reference evidence="1" key="1">
    <citation type="journal article" date="2021" name="New Phytol.">
        <title>Evolutionary innovations through gain and loss of genes in the ectomycorrhizal Boletales.</title>
        <authorList>
            <person name="Wu G."/>
            <person name="Miyauchi S."/>
            <person name="Morin E."/>
            <person name="Kuo A."/>
            <person name="Drula E."/>
            <person name="Varga T."/>
            <person name="Kohler A."/>
            <person name="Feng B."/>
            <person name="Cao Y."/>
            <person name="Lipzen A."/>
            <person name="Daum C."/>
            <person name="Hundley H."/>
            <person name="Pangilinan J."/>
            <person name="Johnson J."/>
            <person name="Barry K."/>
            <person name="LaButti K."/>
            <person name="Ng V."/>
            <person name="Ahrendt S."/>
            <person name="Min B."/>
            <person name="Choi I.G."/>
            <person name="Park H."/>
            <person name="Plett J.M."/>
            <person name="Magnuson J."/>
            <person name="Spatafora J.W."/>
            <person name="Nagy L.G."/>
            <person name="Henrissat B."/>
            <person name="Grigoriev I.V."/>
            <person name="Yang Z.L."/>
            <person name="Xu J."/>
            <person name="Martin F.M."/>
        </authorList>
    </citation>
    <scope>NUCLEOTIDE SEQUENCE</scope>
    <source>
        <strain evidence="1">ATCC 28755</strain>
    </source>
</reference>
<organism evidence="1 2">
    <name type="scientific">Hygrophoropsis aurantiaca</name>
    <dbReference type="NCBI Taxonomy" id="72124"/>
    <lineage>
        <taxon>Eukaryota</taxon>
        <taxon>Fungi</taxon>
        <taxon>Dikarya</taxon>
        <taxon>Basidiomycota</taxon>
        <taxon>Agaricomycotina</taxon>
        <taxon>Agaricomycetes</taxon>
        <taxon>Agaricomycetidae</taxon>
        <taxon>Boletales</taxon>
        <taxon>Coniophorineae</taxon>
        <taxon>Hygrophoropsidaceae</taxon>
        <taxon>Hygrophoropsis</taxon>
    </lineage>
</organism>
<keyword evidence="2" id="KW-1185">Reference proteome</keyword>